<name>A0ABT7LEP7_9BURK</name>
<sequence>MTHHLRLPVAFALVLLAVPPLAARADSSSVASISASVSKAVGSVSDSIQGSSHSASGPRVAAGPYRVVEIAAAEDRPGVERVQLQGDAAQFTLLLPAEVRQRAALQAGDRVAVSTPAYGVAFVREGAAEPFFLALDDAWRHEFQRQAVTR</sequence>
<feature type="chain" id="PRO_5046390828" evidence="1">
    <location>
        <begin position="23"/>
        <end position="150"/>
    </location>
</feature>
<feature type="signal peptide" evidence="1">
    <location>
        <begin position="1"/>
        <end position="22"/>
    </location>
</feature>
<dbReference type="RefSeq" id="WP_285981421.1">
    <property type="nucleotide sequence ID" value="NZ_JASVDS010000001.1"/>
</dbReference>
<accession>A0ABT7LEP7</accession>
<dbReference type="EMBL" id="JASVDS010000001">
    <property type="protein sequence ID" value="MDL5031313.1"/>
    <property type="molecule type" value="Genomic_DNA"/>
</dbReference>
<keyword evidence="3" id="KW-1185">Reference proteome</keyword>
<proteinExistence type="predicted"/>
<keyword evidence="1" id="KW-0732">Signal</keyword>
<evidence type="ECO:0000256" key="1">
    <source>
        <dbReference type="SAM" id="SignalP"/>
    </source>
</evidence>
<evidence type="ECO:0000313" key="2">
    <source>
        <dbReference type="EMBL" id="MDL5031313.1"/>
    </source>
</evidence>
<organism evidence="2 3">
    <name type="scientific">Roseateles subflavus</name>
    <dbReference type="NCBI Taxonomy" id="3053353"/>
    <lineage>
        <taxon>Bacteria</taxon>
        <taxon>Pseudomonadati</taxon>
        <taxon>Pseudomonadota</taxon>
        <taxon>Betaproteobacteria</taxon>
        <taxon>Burkholderiales</taxon>
        <taxon>Sphaerotilaceae</taxon>
        <taxon>Roseateles</taxon>
    </lineage>
</organism>
<comment type="caution">
    <text evidence="2">The sequence shown here is derived from an EMBL/GenBank/DDBJ whole genome shotgun (WGS) entry which is preliminary data.</text>
</comment>
<evidence type="ECO:0000313" key="3">
    <source>
        <dbReference type="Proteomes" id="UP001238603"/>
    </source>
</evidence>
<dbReference type="Proteomes" id="UP001238603">
    <property type="component" value="Unassembled WGS sequence"/>
</dbReference>
<gene>
    <name evidence="2" type="ORF">QRD43_05270</name>
</gene>
<protein>
    <submittedName>
        <fullName evidence="2">Uncharacterized protein</fullName>
    </submittedName>
</protein>
<reference evidence="2 3" key="1">
    <citation type="submission" date="2023-06" db="EMBL/GenBank/DDBJ databases">
        <title>Pelomonas sp. APW6 16S ribosomal RNA gene genome sequencing and assembly.</title>
        <authorList>
            <person name="Woo H."/>
        </authorList>
    </citation>
    <scope>NUCLEOTIDE SEQUENCE [LARGE SCALE GENOMIC DNA]</scope>
    <source>
        <strain evidence="2 3">APW6</strain>
    </source>
</reference>